<gene>
    <name evidence="1" type="ORF">TERG_06933</name>
</gene>
<proteinExistence type="predicted"/>
<dbReference type="GeneID" id="10374404"/>
<sequence>MAGTSLRDLLPEILSLILEELPDLYSLFSAARSLSRPDVWGDLPRISRQIFRCTCLDAKMDERASLPKVFWGLLSATECRELDGNALRRLFDEGWKVSIGLGLEEALIPIGMVLARRLSSEEAIGFLIGLCVRCAPCGWSIFSKGRRPGRPLGRVPALYPVVLEAEYIASWSVAVESGGGIRLYGGPGGGDYDTLQSSGMLRLDSAACEMVIKVGRTSRRGLHKLILSKLDAFVQRREQAGPQLTEVDVEELFPRETASSTLAECQRVLLQRLRYRDKKRKRLSS</sequence>
<protein>
    <submittedName>
        <fullName evidence="1">Uncharacterized protein</fullName>
    </submittedName>
</protein>
<organism evidence="1 2">
    <name type="scientific">Trichophyton rubrum (strain ATCC MYA-4607 / CBS 118892)</name>
    <name type="common">Athlete's foot fungus</name>
    <dbReference type="NCBI Taxonomy" id="559305"/>
    <lineage>
        <taxon>Eukaryota</taxon>
        <taxon>Fungi</taxon>
        <taxon>Dikarya</taxon>
        <taxon>Ascomycota</taxon>
        <taxon>Pezizomycotina</taxon>
        <taxon>Eurotiomycetes</taxon>
        <taxon>Eurotiomycetidae</taxon>
        <taxon>Onygenales</taxon>
        <taxon>Arthrodermataceae</taxon>
        <taxon>Trichophyton</taxon>
    </lineage>
</organism>
<dbReference type="AlphaFoldDB" id="F2SWL3"/>
<dbReference type="InParanoid" id="F2SWL3"/>
<reference evidence="2" key="1">
    <citation type="journal article" date="2012" name="MBio">
        <title>Comparative genome analysis of Trichophyton rubrum and related dermatophytes reveals candidate genes involved in infection.</title>
        <authorList>
            <person name="Martinez D.A."/>
            <person name="Oliver B.G."/>
            <person name="Graeser Y."/>
            <person name="Goldberg J.M."/>
            <person name="Li W."/>
            <person name="Martinez-Rossi N.M."/>
            <person name="Monod M."/>
            <person name="Shelest E."/>
            <person name="Barton R.C."/>
            <person name="Birch E."/>
            <person name="Brakhage A.A."/>
            <person name="Chen Z."/>
            <person name="Gurr S.J."/>
            <person name="Heiman D."/>
            <person name="Heitman J."/>
            <person name="Kosti I."/>
            <person name="Rossi A."/>
            <person name="Saif S."/>
            <person name="Samalova M."/>
            <person name="Saunders C.W."/>
            <person name="Shea T."/>
            <person name="Summerbell R.C."/>
            <person name="Xu J."/>
            <person name="Young S."/>
            <person name="Zeng Q."/>
            <person name="Birren B.W."/>
            <person name="Cuomo C.A."/>
            <person name="White T.C."/>
        </authorList>
    </citation>
    <scope>NUCLEOTIDE SEQUENCE [LARGE SCALE GENOMIC DNA]</scope>
    <source>
        <strain evidence="2">ATCC MYA-4607 / CBS 118892</strain>
    </source>
</reference>
<evidence type="ECO:0000313" key="1">
    <source>
        <dbReference type="EMBL" id="EGD90707.2"/>
    </source>
</evidence>
<evidence type="ECO:0000313" key="2">
    <source>
        <dbReference type="Proteomes" id="UP000008864"/>
    </source>
</evidence>
<dbReference type="RefSeq" id="XP_047604679.1">
    <property type="nucleotide sequence ID" value="XM_047748691.1"/>
</dbReference>
<dbReference type="HOGENOM" id="CLU_977234_0_0_1"/>
<dbReference type="EMBL" id="GG700655">
    <property type="protein sequence ID" value="EGD90707.2"/>
    <property type="molecule type" value="Genomic_DNA"/>
</dbReference>
<name>F2SWL3_TRIRC</name>
<dbReference type="Proteomes" id="UP000008864">
    <property type="component" value="Unassembled WGS sequence"/>
</dbReference>
<dbReference type="STRING" id="559305.F2SWL3"/>
<dbReference type="VEuPathDB" id="FungiDB:TERG_06933"/>
<accession>F2SWL3</accession>
<keyword evidence="2" id="KW-1185">Reference proteome</keyword>